<evidence type="ECO:0000313" key="1">
    <source>
        <dbReference type="EMBL" id="SVC43307.1"/>
    </source>
</evidence>
<organism evidence="1">
    <name type="scientific">marine metagenome</name>
    <dbReference type="NCBI Taxonomy" id="408172"/>
    <lineage>
        <taxon>unclassified sequences</taxon>
        <taxon>metagenomes</taxon>
        <taxon>ecological metagenomes</taxon>
    </lineage>
</organism>
<dbReference type="InterPro" id="IPR036291">
    <property type="entry name" value="NAD(P)-bd_dom_sf"/>
</dbReference>
<name>A0A382M6H6_9ZZZZ</name>
<proteinExistence type="predicted"/>
<dbReference type="SUPFAM" id="SSF51735">
    <property type="entry name" value="NAD(P)-binding Rossmann-fold domains"/>
    <property type="match status" value="1"/>
</dbReference>
<dbReference type="AlphaFoldDB" id="A0A382M6H6"/>
<reference evidence="1" key="1">
    <citation type="submission" date="2018-05" db="EMBL/GenBank/DDBJ databases">
        <authorList>
            <person name="Lanie J.A."/>
            <person name="Ng W.-L."/>
            <person name="Kazmierczak K.M."/>
            <person name="Andrzejewski T.M."/>
            <person name="Davidsen T.M."/>
            <person name="Wayne K.J."/>
            <person name="Tettelin H."/>
            <person name="Glass J.I."/>
            <person name="Rusch D."/>
            <person name="Podicherti R."/>
            <person name="Tsui H.-C.T."/>
            <person name="Winkler M.E."/>
        </authorList>
    </citation>
    <scope>NUCLEOTIDE SEQUENCE</scope>
</reference>
<gene>
    <name evidence="1" type="ORF">METZ01_LOCUS296161</name>
</gene>
<dbReference type="EMBL" id="UINC01090939">
    <property type="protein sequence ID" value="SVC43307.1"/>
    <property type="molecule type" value="Genomic_DNA"/>
</dbReference>
<dbReference type="Gene3D" id="3.40.50.720">
    <property type="entry name" value="NAD(P)-binding Rossmann-like Domain"/>
    <property type="match status" value="1"/>
</dbReference>
<sequence>MGNRSNGRVLITGASSGIGAALAVKFAAEDFD</sequence>
<accession>A0A382M6H6</accession>
<feature type="non-terminal residue" evidence="1">
    <location>
        <position position="32"/>
    </location>
</feature>
<protein>
    <submittedName>
        <fullName evidence="1">Uncharacterized protein</fullName>
    </submittedName>
</protein>